<evidence type="ECO:0000313" key="3">
    <source>
        <dbReference type="Proteomes" id="UP000178613"/>
    </source>
</evidence>
<feature type="domain" description="Polymerase beta nucleotidyltransferase" evidence="1">
    <location>
        <begin position="10"/>
        <end position="99"/>
    </location>
</feature>
<dbReference type="SUPFAM" id="SSF81301">
    <property type="entry name" value="Nucleotidyltransferase"/>
    <property type="match status" value="1"/>
</dbReference>
<dbReference type="Pfam" id="PF18765">
    <property type="entry name" value="Polbeta"/>
    <property type="match status" value="1"/>
</dbReference>
<proteinExistence type="predicted"/>
<gene>
    <name evidence="2" type="ORF">A3D64_02125</name>
</gene>
<dbReference type="Proteomes" id="UP000178613">
    <property type="component" value="Unassembled WGS sequence"/>
</dbReference>
<comment type="caution">
    <text evidence="2">The sequence shown here is derived from an EMBL/GenBank/DDBJ whole genome shotgun (WGS) entry which is preliminary data.</text>
</comment>
<accession>A0A1G2RCL4</accession>
<dbReference type="Gene3D" id="3.30.460.10">
    <property type="entry name" value="Beta Polymerase, domain 2"/>
    <property type="match status" value="1"/>
</dbReference>
<dbReference type="CDD" id="cd05403">
    <property type="entry name" value="NT_KNTase_like"/>
    <property type="match status" value="1"/>
</dbReference>
<reference evidence="2 3" key="1">
    <citation type="journal article" date="2016" name="Nat. Commun.">
        <title>Thousands of microbial genomes shed light on interconnected biogeochemical processes in an aquifer system.</title>
        <authorList>
            <person name="Anantharaman K."/>
            <person name="Brown C.T."/>
            <person name="Hug L.A."/>
            <person name="Sharon I."/>
            <person name="Castelle C.J."/>
            <person name="Probst A.J."/>
            <person name="Thomas B.C."/>
            <person name="Singh A."/>
            <person name="Wilkins M.J."/>
            <person name="Karaoz U."/>
            <person name="Brodie E.L."/>
            <person name="Williams K.H."/>
            <person name="Hubbard S.S."/>
            <person name="Banfield J.F."/>
        </authorList>
    </citation>
    <scope>NUCLEOTIDE SEQUENCE [LARGE SCALE GENOMIC DNA]</scope>
</reference>
<dbReference type="PANTHER" id="PTHR43852:SF2">
    <property type="entry name" value="PROTEIN ADENYLYLTRANSFERASE MNTA"/>
    <property type="match status" value="1"/>
</dbReference>
<dbReference type="NCBIfam" id="NF047752">
    <property type="entry name" value="MntA_antitoxin"/>
    <property type="match status" value="1"/>
</dbReference>
<evidence type="ECO:0000313" key="2">
    <source>
        <dbReference type="EMBL" id="OHA70594.1"/>
    </source>
</evidence>
<dbReference type="PANTHER" id="PTHR43852">
    <property type="entry name" value="NUCLEOTIDYLTRANSFERASE"/>
    <property type="match status" value="1"/>
</dbReference>
<dbReference type="EMBL" id="MHUB01000022">
    <property type="protein sequence ID" value="OHA70594.1"/>
    <property type="molecule type" value="Genomic_DNA"/>
</dbReference>
<evidence type="ECO:0000259" key="1">
    <source>
        <dbReference type="Pfam" id="PF18765"/>
    </source>
</evidence>
<organism evidence="2 3">
    <name type="scientific">Candidatus Wildermuthbacteria bacterium RIFCSPHIGHO2_02_FULL_49_9</name>
    <dbReference type="NCBI Taxonomy" id="1802456"/>
    <lineage>
        <taxon>Bacteria</taxon>
        <taxon>Candidatus Wildermuthiibacteriota</taxon>
    </lineage>
</organism>
<dbReference type="InterPro" id="IPR041633">
    <property type="entry name" value="Polbeta"/>
</dbReference>
<dbReference type="InterPro" id="IPR052930">
    <property type="entry name" value="TA_antitoxin_MntA"/>
</dbReference>
<sequence length="142" mass="16581">MIQLTDRQSKKIKKIGKDFNLNLLLVYGSYAKGNQRKDSDLDIAFLGNAPIDFDAYFRLHSALANVFGDMGRDLDAVDLYKKDPLFLHQVAKNSQLLYGSAIDYNEFRAFAFRNYMDSKDIRELEKTLVFRYQNYLNKLYAR</sequence>
<protein>
    <recommendedName>
        <fullName evidence="1">Polymerase beta nucleotidyltransferase domain-containing protein</fullName>
    </recommendedName>
</protein>
<name>A0A1G2RCL4_9BACT</name>
<dbReference type="AlphaFoldDB" id="A0A1G2RCL4"/>
<dbReference type="InterPro" id="IPR043519">
    <property type="entry name" value="NT_sf"/>
</dbReference>